<dbReference type="SUPFAM" id="SSF55785">
    <property type="entry name" value="PYP-like sensor domain (PAS domain)"/>
    <property type="match status" value="2"/>
</dbReference>
<dbReference type="GO" id="GO:0000155">
    <property type="term" value="F:phosphorelay sensor kinase activity"/>
    <property type="evidence" value="ECO:0007669"/>
    <property type="project" value="InterPro"/>
</dbReference>
<reference evidence="7" key="1">
    <citation type="journal article" date="2020" name="mSystems">
        <title>Genome- and Community-Level Interaction Insights into Carbon Utilization and Element Cycling Functions of Hydrothermarchaeota in Hydrothermal Sediment.</title>
        <authorList>
            <person name="Zhou Z."/>
            <person name="Liu Y."/>
            <person name="Xu W."/>
            <person name="Pan J."/>
            <person name="Luo Z.H."/>
            <person name="Li M."/>
        </authorList>
    </citation>
    <scope>NUCLEOTIDE SEQUENCE [LARGE SCALE GENOMIC DNA]</scope>
    <source>
        <strain evidence="7">SpSt-1235</strain>
    </source>
</reference>
<dbReference type="AlphaFoldDB" id="A0A7C2R8D0"/>
<feature type="domain" description="PAC" evidence="6">
    <location>
        <begin position="1"/>
        <end position="51"/>
    </location>
</feature>
<dbReference type="Proteomes" id="UP000885753">
    <property type="component" value="Unassembled WGS sequence"/>
</dbReference>
<comment type="caution">
    <text evidence="7">The sequence shown here is derived from an EMBL/GenBank/DDBJ whole genome shotgun (WGS) entry which is preliminary data.</text>
</comment>
<feature type="non-terminal residue" evidence="7">
    <location>
        <position position="1"/>
    </location>
</feature>
<dbReference type="SUPFAM" id="SSF47384">
    <property type="entry name" value="Homodimeric domain of signal transducing histidine kinase"/>
    <property type="match status" value="1"/>
</dbReference>
<evidence type="ECO:0000313" key="7">
    <source>
        <dbReference type="EMBL" id="HER41227.1"/>
    </source>
</evidence>
<gene>
    <name evidence="7" type="ORF">ENO10_08405</name>
</gene>
<evidence type="ECO:0000256" key="5">
    <source>
        <dbReference type="ARBA" id="ARBA00022777"/>
    </source>
</evidence>
<dbReference type="InterPro" id="IPR000700">
    <property type="entry name" value="PAS-assoc_C"/>
</dbReference>
<dbReference type="EMBL" id="DSEE01000605">
    <property type="protein sequence ID" value="HER41227.1"/>
    <property type="molecule type" value="Genomic_DNA"/>
</dbReference>
<dbReference type="InterPro" id="IPR013655">
    <property type="entry name" value="PAS_fold_3"/>
</dbReference>
<dbReference type="InterPro" id="IPR035965">
    <property type="entry name" value="PAS-like_dom_sf"/>
</dbReference>
<proteinExistence type="predicted"/>
<dbReference type="InterPro" id="IPR036097">
    <property type="entry name" value="HisK_dim/P_sf"/>
</dbReference>
<evidence type="ECO:0000256" key="3">
    <source>
        <dbReference type="ARBA" id="ARBA00022553"/>
    </source>
</evidence>
<keyword evidence="4" id="KW-0808">Transferase</keyword>
<dbReference type="Gene3D" id="2.10.70.100">
    <property type="match status" value="1"/>
</dbReference>
<name>A0A7C2R8D0_9FLAO</name>
<accession>A0A7C2R8D0</accession>
<keyword evidence="5" id="KW-0418">Kinase</keyword>
<evidence type="ECO:0000256" key="1">
    <source>
        <dbReference type="ARBA" id="ARBA00000085"/>
    </source>
</evidence>
<comment type="catalytic activity">
    <reaction evidence="1">
        <text>ATP + protein L-histidine = ADP + protein N-phospho-L-histidine.</text>
        <dbReference type="EC" id="2.7.13.3"/>
    </reaction>
</comment>
<organism evidence="7">
    <name type="scientific">Salinimicrobium catena</name>
    <dbReference type="NCBI Taxonomy" id="390640"/>
    <lineage>
        <taxon>Bacteria</taxon>
        <taxon>Pseudomonadati</taxon>
        <taxon>Bacteroidota</taxon>
        <taxon>Flavobacteriia</taxon>
        <taxon>Flavobacteriales</taxon>
        <taxon>Flavobacteriaceae</taxon>
        <taxon>Salinimicrobium</taxon>
    </lineage>
</organism>
<dbReference type="SMART" id="SM00086">
    <property type="entry name" value="PAC"/>
    <property type="match status" value="2"/>
</dbReference>
<dbReference type="InterPro" id="IPR001610">
    <property type="entry name" value="PAC"/>
</dbReference>
<sequence>TQYRFKRADGTYAHLIDRGMIVRDENGKALRMIGATSDISGLVNRRNALRLANKRFTYAMKATQEMIWDWDFVNNTIERSKSFEKIIGTQKVGQSSPDQSWFEKIDKNDQPRVKESLNKALKDPTVIKWREEYKVSQLDGRNAYVIDRAYIIRDSKGEVIRMVGATLDVSESRRMLKEIKKQNRILKEVAWEQAHVVRAPIARLKGLLNLFDEDYNGEWEKEEILQLIKDSTEELDNIVINIIRKTEGIEIDG</sequence>
<protein>
    <recommendedName>
        <fullName evidence="2">histidine kinase</fullName>
        <ecNumber evidence="2">2.7.13.3</ecNumber>
    </recommendedName>
</protein>
<dbReference type="PANTHER" id="PTHR43304">
    <property type="entry name" value="PHYTOCHROME-LIKE PROTEIN CPH1"/>
    <property type="match status" value="1"/>
</dbReference>
<dbReference type="Gene3D" id="3.30.450.20">
    <property type="entry name" value="PAS domain"/>
    <property type="match status" value="1"/>
</dbReference>
<keyword evidence="3" id="KW-0597">Phosphoprotein</keyword>
<evidence type="ECO:0000256" key="2">
    <source>
        <dbReference type="ARBA" id="ARBA00012438"/>
    </source>
</evidence>
<dbReference type="PROSITE" id="PS50113">
    <property type="entry name" value="PAC"/>
    <property type="match status" value="2"/>
</dbReference>
<evidence type="ECO:0000259" key="6">
    <source>
        <dbReference type="PROSITE" id="PS50113"/>
    </source>
</evidence>
<dbReference type="Pfam" id="PF08447">
    <property type="entry name" value="PAS_3"/>
    <property type="match status" value="2"/>
</dbReference>
<dbReference type="EC" id="2.7.13.3" evidence="2"/>
<dbReference type="InterPro" id="IPR052162">
    <property type="entry name" value="Sensor_kinase/Photoreceptor"/>
</dbReference>
<feature type="domain" description="PAC" evidence="6">
    <location>
        <begin position="129"/>
        <end position="181"/>
    </location>
</feature>
<evidence type="ECO:0000256" key="4">
    <source>
        <dbReference type="ARBA" id="ARBA00022679"/>
    </source>
</evidence>
<dbReference type="PANTHER" id="PTHR43304:SF1">
    <property type="entry name" value="PAC DOMAIN-CONTAINING PROTEIN"/>
    <property type="match status" value="1"/>
</dbReference>